<evidence type="ECO:0000313" key="4">
    <source>
        <dbReference type="Proteomes" id="UP001620234"/>
    </source>
</evidence>
<name>A0ABW8L9Z0_9GAMM</name>
<proteinExistence type="predicted"/>
<dbReference type="InterPro" id="IPR052892">
    <property type="entry name" value="NA-targeting_endonuclease"/>
</dbReference>
<organism evidence="3 4">
    <name type="scientific">Psychrobacter namhaensis</name>
    <dbReference type="NCBI Taxonomy" id="292734"/>
    <lineage>
        <taxon>Bacteria</taxon>
        <taxon>Pseudomonadati</taxon>
        <taxon>Pseudomonadota</taxon>
        <taxon>Gammaproteobacteria</taxon>
        <taxon>Moraxellales</taxon>
        <taxon>Moraxellaceae</taxon>
        <taxon>Psychrobacter</taxon>
    </lineage>
</organism>
<evidence type="ECO:0000313" key="3">
    <source>
        <dbReference type="EMBL" id="MFK4001722.1"/>
    </source>
</evidence>
<gene>
    <name evidence="3" type="ORF">ACI2I3_10280</name>
</gene>
<sequence length="100" mass="11347">MSLKTLRPRLATIDTKAVNSTHQPKSRWGHGRGGRPWRRKRDEIFKRDKYTCQVCGRVGGELELDHIVNVARGGTDDDSNLQTICVPCHKPKTHAESKEI</sequence>
<dbReference type="PANTHER" id="PTHR33877:SF2">
    <property type="entry name" value="OS07G0170200 PROTEIN"/>
    <property type="match status" value="1"/>
</dbReference>
<dbReference type="RefSeq" id="WP_404672304.1">
    <property type="nucleotide sequence ID" value="NZ_JBJDPD010000020.1"/>
</dbReference>
<keyword evidence="3" id="KW-0255">Endonuclease</keyword>
<dbReference type="InterPro" id="IPR002711">
    <property type="entry name" value="HNH"/>
</dbReference>
<dbReference type="GO" id="GO:0004519">
    <property type="term" value="F:endonuclease activity"/>
    <property type="evidence" value="ECO:0007669"/>
    <property type="project" value="UniProtKB-KW"/>
</dbReference>
<comment type="caution">
    <text evidence="3">The sequence shown here is derived from an EMBL/GenBank/DDBJ whole genome shotgun (WGS) entry which is preliminary data.</text>
</comment>
<dbReference type="Gene3D" id="1.10.30.50">
    <property type="match status" value="1"/>
</dbReference>
<dbReference type="CDD" id="cd00085">
    <property type="entry name" value="HNHc"/>
    <property type="match status" value="1"/>
</dbReference>
<dbReference type="EMBL" id="JBJDPD010000020">
    <property type="protein sequence ID" value="MFK4001722.1"/>
    <property type="molecule type" value="Genomic_DNA"/>
</dbReference>
<dbReference type="Proteomes" id="UP001620234">
    <property type="component" value="Unassembled WGS sequence"/>
</dbReference>
<dbReference type="SMART" id="SM00507">
    <property type="entry name" value="HNHc"/>
    <property type="match status" value="1"/>
</dbReference>
<keyword evidence="4" id="KW-1185">Reference proteome</keyword>
<protein>
    <submittedName>
        <fullName evidence="3">HNH endonuclease</fullName>
    </submittedName>
</protein>
<dbReference type="PANTHER" id="PTHR33877">
    <property type="entry name" value="SLL1193 PROTEIN"/>
    <property type="match status" value="1"/>
</dbReference>
<feature type="region of interest" description="Disordered" evidence="1">
    <location>
        <begin position="18"/>
        <end position="40"/>
    </location>
</feature>
<evidence type="ECO:0000256" key="1">
    <source>
        <dbReference type="SAM" id="MobiDB-lite"/>
    </source>
</evidence>
<feature type="domain" description="HNH nuclease" evidence="2">
    <location>
        <begin position="39"/>
        <end position="90"/>
    </location>
</feature>
<reference evidence="3 4" key="1">
    <citation type="submission" date="2024-11" db="EMBL/GenBank/DDBJ databases">
        <title>The Natural Products Discovery Center: Release of the First 8490 Sequenced Strains for Exploring Actinobacteria Biosynthetic Diversity.</title>
        <authorList>
            <person name="Kalkreuter E."/>
            <person name="Kautsar S.A."/>
            <person name="Yang D."/>
            <person name="Bader C.D."/>
            <person name="Teijaro C.N."/>
            <person name="Fluegel L."/>
            <person name="Davis C.M."/>
            <person name="Simpson J.R."/>
            <person name="Lauterbach L."/>
            <person name="Steele A.D."/>
            <person name="Gui C."/>
            <person name="Meng S."/>
            <person name="Li G."/>
            <person name="Viehrig K."/>
            <person name="Ye F."/>
            <person name="Su P."/>
            <person name="Kiefer A.F."/>
            <person name="Nichols A."/>
            <person name="Cepeda A.J."/>
            <person name="Yan W."/>
            <person name="Fan B."/>
            <person name="Jiang Y."/>
            <person name="Adhikari A."/>
            <person name="Zheng C.-J."/>
            <person name="Schuster L."/>
            <person name="Cowan T.M."/>
            <person name="Smanski M.J."/>
            <person name="Chevrette M.G."/>
            <person name="De Carvalho L.P.S."/>
            <person name="Shen B."/>
        </authorList>
    </citation>
    <scope>NUCLEOTIDE SEQUENCE [LARGE SCALE GENOMIC DNA]</scope>
    <source>
        <strain evidence="3 4">NPDC077433</strain>
    </source>
</reference>
<accession>A0ABW8L9Z0</accession>
<keyword evidence="3" id="KW-0540">Nuclease</keyword>
<dbReference type="Pfam" id="PF01844">
    <property type="entry name" value="HNH"/>
    <property type="match status" value="1"/>
</dbReference>
<evidence type="ECO:0000259" key="2">
    <source>
        <dbReference type="SMART" id="SM00507"/>
    </source>
</evidence>
<feature type="compositionally biased region" description="Basic residues" evidence="1">
    <location>
        <begin position="24"/>
        <end position="39"/>
    </location>
</feature>
<dbReference type="InterPro" id="IPR003615">
    <property type="entry name" value="HNH_nuc"/>
</dbReference>
<keyword evidence="3" id="KW-0378">Hydrolase</keyword>